<keyword evidence="3" id="KW-0175">Coiled coil</keyword>
<dbReference type="PROSITE" id="PS01272">
    <property type="entry name" value="GCKR"/>
    <property type="match status" value="1"/>
</dbReference>
<dbReference type="InterPro" id="IPR001347">
    <property type="entry name" value="SIS_dom"/>
</dbReference>
<keyword evidence="2" id="KW-0119">Carbohydrate metabolism</keyword>
<protein>
    <submittedName>
        <fullName evidence="5">N-acetylmuramic acid 6-phosphate etherase</fullName>
    </submittedName>
</protein>
<dbReference type="PANTHER" id="PTHR10088">
    <property type="entry name" value="GLUCOKINASE REGULATORY PROTEIN"/>
    <property type="match status" value="1"/>
</dbReference>
<dbReference type="InterPro" id="IPR005486">
    <property type="entry name" value="Glucokinase_regulatory_CS"/>
</dbReference>
<dbReference type="STRING" id="435.A0U92_08450"/>
<dbReference type="InterPro" id="IPR046348">
    <property type="entry name" value="SIS_dom_sf"/>
</dbReference>
<name>A0A1U9KGB3_ACEAC</name>
<dbReference type="PROSITE" id="PS51464">
    <property type="entry name" value="SIS"/>
    <property type="match status" value="1"/>
</dbReference>
<dbReference type="GO" id="GO:0016803">
    <property type="term" value="F:ether hydrolase activity"/>
    <property type="evidence" value="ECO:0007669"/>
    <property type="project" value="TreeGrafter"/>
</dbReference>
<dbReference type="AlphaFoldDB" id="A0A1U9KGB3"/>
<dbReference type="InterPro" id="IPR040190">
    <property type="entry name" value="MURQ/GCKR"/>
</dbReference>
<feature type="coiled-coil region" evidence="3">
    <location>
        <begin position="103"/>
        <end position="130"/>
    </location>
</feature>
<dbReference type="RefSeq" id="WP_077812850.1">
    <property type="nucleotide sequence ID" value="NZ_CP014692.1"/>
</dbReference>
<gene>
    <name evidence="5" type="ORF">A0U92_08450</name>
</gene>
<evidence type="ECO:0000256" key="2">
    <source>
        <dbReference type="ARBA" id="ARBA00023277"/>
    </source>
</evidence>
<dbReference type="Gene3D" id="1.10.8.1080">
    <property type="match status" value="1"/>
</dbReference>
<evidence type="ECO:0000313" key="5">
    <source>
        <dbReference type="EMBL" id="AQS84806.1"/>
    </source>
</evidence>
<dbReference type="Pfam" id="PF22645">
    <property type="entry name" value="GKRP_SIS_N"/>
    <property type="match status" value="1"/>
</dbReference>
<proteinExistence type="predicted"/>
<sequence length="306" mass="32141">MSLLLPATETADPAFLDYDTWPVATQLTALWQSQLAAAAVVASALPALTEAVESALPRLMAGGRLIYAGAGSSGRLAAQDGAELEPTYNWPPERMCLLIAGGREALLNAVENAEDNAEAGRAEVEALALTENDVVVGIAASGRTPYTVACVKAARNAGALTLGIANVPETPLLLAAEHAVFVGTGAEPIAGSTRMKAGTAQKIVLNLFSTSLMTGLGRVYKARMVDMRSRNAKLRERAVRMVVNLTECSEENARIALEQTEGHVKPAVLIALGAEKKAAHAELLRSDDNLRMALSRLGLARTSLCT</sequence>
<dbReference type="EMBL" id="CP014692">
    <property type="protein sequence ID" value="AQS84806.1"/>
    <property type="molecule type" value="Genomic_DNA"/>
</dbReference>
<organism evidence="5 6">
    <name type="scientific">Acetobacter aceti</name>
    <dbReference type="NCBI Taxonomy" id="435"/>
    <lineage>
        <taxon>Bacteria</taxon>
        <taxon>Pseudomonadati</taxon>
        <taxon>Pseudomonadota</taxon>
        <taxon>Alphaproteobacteria</taxon>
        <taxon>Acetobacterales</taxon>
        <taxon>Acetobacteraceae</taxon>
        <taxon>Acetobacter</taxon>
        <taxon>Acetobacter subgen. Acetobacter</taxon>
    </lineage>
</organism>
<evidence type="ECO:0000256" key="1">
    <source>
        <dbReference type="ARBA" id="ARBA00023239"/>
    </source>
</evidence>
<accession>A0A1U9KGB3</accession>
<keyword evidence="6" id="KW-1185">Reference proteome</keyword>
<keyword evidence="1" id="KW-0456">Lyase</keyword>
<dbReference type="CDD" id="cd05007">
    <property type="entry name" value="SIS_Etherase"/>
    <property type="match status" value="1"/>
</dbReference>
<dbReference type="GO" id="GO:0046348">
    <property type="term" value="P:amino sugar catabolic process"/>
    <property type="evidence" value="ECO:0007669"/>
    <property type="project" value="InterPro"/>
</dbReference>
<evidence type="ECO:0000256" key="3">
    <source>
        <dbReference type="SAM" id="Coils"/>
    </source>
</evidence>
<dbReference type="GO" id="GO:0097367">
    <property type="term" value="F:carbohydrate derivative binding"/>
    <property type="evidence" value="ECO:0007669"/>
    <property type="project" value="InterPro"/>
</dbReference>
<dbReference type="SUPFAM" id="SSF53697">
    <property type="entry name" value="SIS domain"/>
    <property type="match status" value="1"/>
</dbReference>
<evidence type="ECO:0000313" key="6">
    <source>
        <dbReference type="Proteomes" id="UP000188937"/>
    </source>
</evidence>
<dbReference type="GO" id="GO:0016835">
    <property type="term" value="F:carbon-oxygen lyase activity"/>
    <property type="evidence" value="ECO:0007669"/>
    <property type="project" value="InterPro"/>
</dbReference>
<dbReference type="KEGG" id="aace:A0U92_08450"/>
<dbReference type="Gene3D" id="3.40.50.10490">
    <property type="entry name" value="Glucose-6-phosphate isomerase like protein, domain 1"/>
    <property type="match status" value="1"/>
</dbReference>
<dbReference type="GO" id="GO:0009254">
    <property type="term" value="P:peptidoglycan turnover"/>
    <property type="evidence" value="ECO:0007669"/>
    <property type="project" value="TreeGrafter"/>
</dbReference>
<dbReference type="NCBIfam" id="NF003915">
    <property type="entry name" value="PRK05441.1"/>
    <property type="match status" value="1"/>
</dbReference>
<dbReference type="NCBIfam" id="NF009222">
    <property type="entry name" value="PRK12570.1"/>
    <property type="match status" value="1"/>
</dbReference>
<reference evidence="5 6" key="1">
    <citation type="submission" date="2016-03" db="EMBL/GenBank/DDBJ databases">
        <title>Acetic acid bacteria sequencing.</title>
        <authorList>
            <person name="Brandt J."/>
            <person name="Jakob F."/>
            <person name="Vogel R.F."/>
        </authorList>
    </citation>
    <scope>NUCLEOTIDE SEQUENCE [LARGE SCALE GENOMIC DNA]</scope>
    <source>
        <strain evidence="5 6">TMW2.1153</strain>
    </source>
</reference>
<dbReference type="Proteomes" id="UP000188937">
    <property type="component" value="Chromosome"/>
</dbReference>
<feature type="domain" description="SIS" evidence="4">
    <location>
        <begin position="55"/>
        <end position="218"/>
    </location>
</feature>
<dbReference type="OrthoDB" id="9813395at2"/>
<dbReference type="InterPro" id="IPR005488">
    <property type="entry name" value="Etherase_MurQ"/>
</dbReference>
<evidence type="ECO:0000259" key="4">
    <source>
        <dbReference type="PROSITE" id="PS51464"/>
    </source>
</evidence>
<dbReference type="PANTHER" id="PTHR10088:SF4">
    <property type="entry name" value="GLUCOKINASE REGULATORY PROTEIN"/>
    <property type="match status" value="1"/>
</dbReference>